<proteinExistence type="predicted"/>
<gene>
    <name evidence="3" type="ORF">FA13DRAFT_1721885</name>
</gene>
<feature type="domain" description="CxC2-like cysteine cluster KDZ transposase-associated" evidence="2">
    <location>
        <begin position="234"/>
        <end position="319"/>
    </location>
</feature>
<evidence type="ECO:0000256" key="1">
    <source>
        <dbReference type="SAM" id="MobiDB-lite"/>
    </source>
</evidence>
<comment type="caution">
    <text evidence="3">The sequence shown here is derived from an EMBL/GenBank/DDBJ whole genome shotgun (WGS) entry which is preliminary data.</text>
</comment>
<dbReference type="Pfam" id="PF18758">
    <property type="entry name" value="KDZ"/>
    <property type="match status" value="1"/>
</dbReference>
<dbReference type="AlphaFoldDB" id="A0A4Y7RV67"/>
<sequence length="1122" mass="127063">MAPGSRQQFDPRPSWKIKDYGVQLQGRKRKRNGLVPVAVQQARSSCTLPELQEASPSRSAEAPQNFPSSASRQSFPSGASVQGQGGPRFMHPSHPSGAKPMENPPQRPPMPTTSKPEAFLPFDGKTSKGKTSHDYMREWLDQYCHPFLQAILRQDRPPTSCENCGSSHESLWRLPTAAIPFTGLSCTRTTSGAARSSGRSRDELEDMCIRFNGILSEPPDLKNDFSNGHLPGECDLGRGRVVTFVHTNGFHYLPVFPCSCERALEEPLQHIESGYYPATFKHVSTVFTFRLLQHFHLHRVDAHMASESYCSILSRLTNYTFPFLSPSVGLTSNPTQDRKRELSRVWQQFNYLEALRQFGFGFHAGSDPPRPAQGDLALWCAVCPQPGVNLPKDWIFQADPWRFWRYLVADGNFVLNHLLRYSREQGIPTCNAHRAIANRNKSKKGYDCTGIMASACARHGCFAPGSVCDMQLGEKQAHGDYSLCQAAKTTRASETPGVLFAYDVNCQFCVNFRSRVLKGRYLDFPSNLALVFLIGLFHVHGHKEECLPRFALPFAPVEGELAETAFKMLNEEVHESDRAKWSAMMDAANITRAEDVKSMDVYCVEQNSVECRKVAEERLGMEETKIPTPPGTTAWLASGIQLQEAQFDLKCLEASYSGAWTDDAKNDVAAKTEALIARIESWNEEGDKLFPSLDLAQVKLEAVSDSECVCQGQVCQCKRDIPNPEEGDVYATLPLPSSTDLPPKEWDHLKSIEEKLREAQATEILEALREEVGFKSCLYRENRQFTEEKRERTRMYDAINKVDRTIRYHSKRYIQCRWAMGRLGMLAKYPQFEVLTRDHVRPVTAVFQPNARGQRNLSLSWIWTYRTKGGKGTKVYLQELYRVSWIRAISRRDRWREETKLLTSEMSWFVRYCLYQRDECAKWEPRSDSLGAEAFSRGRRDMWRRMAVFGALEFSKRCGIDVDHLRVLCTRYVHIVAFNKYGGSINECTTGAFAPHLCVEERICGQICSEAPPSLAVVVLPRRRRPSSLLNPILLGAMEGSHPVIEQTSRIVAMSRWGDSGTKVCLLTRSPPLPTHPYDPPHWFPRPRLARLDLYILYSQYTGFQEHLSGSSQVREASAGPE</sequence>
<keyword evidence="4" id="KW-1185">Reference proteome</keyword>
<dbReference type="Proteomes" id="UP000298030">
    <property type="component" value="Unassembled WGS sequence"/>
</dbReference>
<protein>
    <recommendedName>
        <fullName evidence="2">CxC2-like cysteine cluster KDZ transposase-associated domain-containing protein</fullName>
    </recommendedName>
</protein>
<organism evidence="3 4">
    <name type="scientific">Coprinellus micaceus</name>
    <name type="common">Glistening ink-cap mushroom</name>
    <name type="synonym">Coprinus micaceus</name>
    <dbReference type="NCBI Taxonomy" id="71717"/>
    <lineage>
        <taxon>Eukaryota</taxon>
        <taxon>Fungi</taxon>
        <taxon>Dikarya</taxon>
        <taxon>Basidiomycota</taxon>
        <taxon>Agaricomycotina</taxon>
        <taxon>Agaricomycetes</taxon>
        <taxon>Agaricomycetidae</taxon>
        <taxon>Agaricales</taxon>
        <taxon>Agaricineae</taxon>
        <taxon>Psathyrellaceae</taxon>
        <taxon>Coprinellus</taxon>
    </lineage>
</organism>
<dbReference type="InterPro" id="IPR040521">
    <property type="entry name" value="KDZ"/>
</dbReference>
<name>A0A4Y7RV67_COPMI</name>
<dbReference type="Pfam" id="PF18803">
    <property type="entry name" value="CxC2"/>
    <property type="match status" value="1"/>
</dbReference>
<dbReference type="EMBL" id="QPFP01000427">
    <property type="protein sequence ID" value="TEB12865.1"/>
    <property type="molecule type" value="Genomic_DNA"/>
</dbReference>
<feature type="compositionally biased region" description="Polar residues" evidence="1">
    <location>
        <begin position="65"/>
        <end position="82"/>
    </location>
</feature>
<feature type="region of interest" description="Disordered" evidence="1">
    <location>
        <begin position="42"/>
        <end position="131"/>
    </location>
</feature>
<accession>A0A4Y7RV67</accession>
<feature type="compositionally biased region" description="Pro residues" evidence="1">
    <location>
        <begin position="102"/>
        <end position="111"/>
    </location>
</feature>
<evidence type="ECO:0000313" key="4">
    <source>
        <dbReference type="Proteomes" id="UP000298030"/>
    </source>
</evidence>
<evidence type="ECO:0000259" key="2">
    <source>
        <dbReference type="Pfam" id="PF18803"/>
    </source>
</evidence>
<reference evidence="3 4" key="1">
    <citation type="journal article" date="2019" name="Nat. Ecol. Evol.">
        <title>Megaphylogeny resolves global patterns of mushroom evolution.</title>
        <authorList>
            <person name="Varga T."/>
            <person name="Krizsan K."/>
            <person name="Foldi C."/>
            <person name="Dima B."/>
            <person name="Sanchez-Garcia M."/>
            <person name="Sanchez-Ramirez S."/>
            <person name="Szollosi G.J."/>
            <person name="Szarkandi J.G."/>
            <person name="Papp V."/>
            <person name="Albert L."/>
            <person name="Andreopoulos W."/>
            <person name="Angelini C."/>
            <person name="Antonin V."/>
            <person name="Barry K.W."/>
            <person name="Bougher N.L."/>
            <person name="Buchanan P."/>
            <person name="Buyck B."/>
            <person name="Bense V."/>
            <person name="Catcheside P."/>
            <person name="Chovatia M."/>
            <person name="Cooper J."/>
            <person name="Damon W."/>
            <person name="Desjardin D."/>
            <person name="Finy P."/>
            <person name="Geml J."/>
            <person name="Haridas S."/>
            <person name="Hughes K."/>
            <person name="Justo A."/>
            <person name="Karasinski D."/>
            <person name="Kautmanova I."/>
            <person name="Kiss B."/>
            <person name="Kocsube S."/>
            <person name="Kotiranta H."/>
            <person name="LaButti K.M."/>
            <person name="Lechner B.E."/>
            <person name="Liimatainen K."/>
            <person name="Lipzen A."/>
            <person name="Lukacs Z."/>
            <person name="Mihaltcheva S."/>
            <person name="Morgado L.N."/>
            <person name="Niskanen T."/>
            <person name="Noordeloos M.E."/>
            <person name="Ohm R.A."/>
            <person name="Ortiz-Santana B."/>
            <person name="Ovrebo C."/>
            <person name="Racz N."/>
            <person name="Riley R."/>
            <person name="Savchenko A."/>
            <person name="Shiryaev A."/>
            <person name="Soop K."/>
            <person name="Spirin V."/>
            <person name="Szebenyi C."/>
            <person name="Tomsovsky M."/>
            <person name="Tulloss R.E."/>
            <person name="Uehling J."/>
            <person name="Grigoriev I.V."/>
            <person name="Vagvolgyi C."/>
            <person name="Papp T."/>
            <person name="Martin F.M."/>
            <person name="Miettinen O."/>
            <person name="Hibbett D.S."/>
            <person name="Nagy L.G."/>
        </authorList>
    </citation>
    <scope>NUCLEOTIDE SEQUENCE [LARGE SCALE GENOMIC DNA]</scope>
    <source>
        <strain evidence="3 4">FP101781</strain>
    </source>
</reference>
<dbReference type="InterPro" id="IPR041457">
    <property type="entry name" value="CxC2_KDZ-assoc"/>
</dbReference>
<dbReference type="OrthoDB" id="3143151at2759"/>
<evidence type="ECO:0000313" key="3">
    <source>
        <dbReference type="EMBL" id="TEB12865.1"/>
    </source>
</evidence>